<dbReference type="SMART" id="SM00249">
    <property type="entry name" value="PHD"/>
    <property type="match status" value="1"/>
</dbReference>
<dbReference type="Pfam" id="PF00078">
    <property type="entry name" value="RVT_1"/>
    <property type="match status" value="1"/>
</dbReference>
<dbReference type="InterPro" id="IPR011011">
    <property type="entry name" value="Znf_FYVE_PHD"/>
</dbReference>
<dbReference type="Pfam" id="PF00628">
    <property type="entry name" value="PHD"/>
    <property type="match status" value="1"/>
</dbReference>
<sequence>MKLAGVIRSVLAPCHSRSLALAEQFNTNKLSLIADESTDISCNQNICIGVRYFDERCRRIVSSFWDLCRVFTEDRPEVAFEKATANHLYNTIMSSFRSEKVNLKKPDWLWLRWLLPSSASGRVAALSTTRLPTHRFDFVLRPRSKQSQDMVPPIPSSNDFLLNYLDSIPHYKLQLMGYAQKAHFEKNFPSITATSTPSSHSRSKKDPRCRECLDSVGENDMGIACDMCDTWYHASCVKLGKRAYQVLTTVRNTSWICDWCLGEDIGLKKKVEEMGKLIEGMKVDSDKKNEELESMKKRLGELEETRDKVERLEQTLIKLEQILSAEVDLMESEKKQLDVAASSNFDTDVEIVSVGTEMVSVGTEKKLDIGVKQTEYISLNEILKVGTDNKIACKGRDDKLGKEDVPKGHEGEKPALKRKKWYERDFEGQRYIWVVEDKYTNNLGTEIRNLLGNVNGKVVVPMRTRRESMDWLGHLTDLKDEMISGDVIVWAAGDRQQLNVRTGLNRVRKIKGIQKIGIVNETKSLKSSGKVLNRNNEWVKVNRDVGLKIWYGNVNGLIRRIDEIRDWANEGKFDILGMGETHITDNVADGELKIEGYNLIRANSYSTHTGGVVMYVKKGLDCLGTEVISNKLFWVISVGIKKGKVEKIKIDMLYRSPNTSLRGFLDWFEVRYSKEIESVREGLVLGDFNVRWDLDRDWGRKKLKEITDNLGMEQLVKEPTRVVKNSSSKIDLLFQWGRLGKECVCKVVHERKISDHSWVKAVVKGIGGVKSRVNKILKKRVFDKNKFSDLLVKLNSECKEVQVEKLYEELEIGARQCVTTKEKLVKIRRVRWWDEELKKLRVDRDNAYRNWIEEESDERWKRYKVLRNLFVKIYRKKKRNYYEENLRKNGRDGRKTWRILNELLGRGKEIGDDSSVVIDGVKSKGIGAANDLNKFFVDSVKSLRDCNDEESRECNDENGCMNGEEYEYPQTDKAYWKEWRLADLEEIQGLVSVMKNNNSEYPLCSVVGKEMIENFSKILLEIVNKSLTEGIMPKKLKIARVTPIKKIANSEKAEDLRPINSLPFVEKVIEGIVVKRLNEYLIEKGTIVDEQRGFRKRMGPEELIQGLMKKWRERKKKGKTTVAVFLDLKRAFETVNRPMLIMKLKKIGIVDGVLKWFINYLQDRRQKVVWGEKLSDELCVELGVPQGSRLGPLLFLIYINDLKEVMKECELSLFADDTLVFSSEGDVGKVAEVISRDLRRLGMWLKKNWLILNVQKTKYMVFEVGPGTWAGRIMIENFELERVRVMKYLGVWISEDLKMKEHIGKVAKEYRAKISMLWRVKDFIGKESRKLVYNSLIGAKLNYCISLLGEASSKDIRNLQKGQNSAMRYILGCDKENRIIDMLETIKINETENLSNLLAALPPKYAHLNDVIDSITTDKCEYIKQKVTNNYQSYGKDSVDKASINAYKVNGQKSNESKSFNPNQSKQH</sequence>
<evidence type="ECO:0000313" key="10">
    <source>
        <dbReference type="Proteomes" id="UP001152759"/>
    </source>
</evidence>
<dbReference type="InterPro" id="IPR005135">
    <property type="entry name" value="Endo/exonuclease/phosphatase"/>
</dbReference>
<evidence type="ECO:0000256" key="1">
    <source>
        <dbReference type="ARBA" id="ARBA00022723"/>
    </source>
</evidence>
<dbReference type="PROSITE" id="PS50878">
    <property type="entry name" value="RT_POL"/>
    <property type="match status" value="1"/>
</dbReference>
<dbReference type="GO" id="GO:0008270">
    <property type="term" value="F:zinc ion binding"/>
    <property type="evidence" value="ECO:0007669"/>
    <property type="project" value="UniProtKB-KW"/>
</dbReference>
<dbReference type="GO" id="GO:0071897">
    <property type="term" value="P:DNA biosynthetic process"/>
    <property type="evidence" value="ECO:0007669"/>
    <property type="project" value="UniProtKB-ARBA"/>
</dbReference>
<dbReference type="InterPro" id="IPR019786">
    <property type="entry name" value="Zinc_finger_PHD-type_CS"/>
</dbReference>
<evidence type="ECO:0000259" key="7">
    <source>
        <dbReference type="PROSITE" id="PS50016"/>
    </source>
</evidence>
<evidence type="ECO:0000256" key="6">
    <source>
        <dbReference type="SAM" id="MobiDB-lite"/>
    </source>
</evidence>
<dbReference type="PANTHER" id="PTHR33332">
    <property type="entry name" value="REVERSE TRANSCRIPTASE DOMAIN-CONTAINING PROTEIN"/>
    <property type="match status" value="1"/>
</dbReference>
<dbReference type="InterPro" id="IPR001965">
    <property type="entry name" value="Znf_PHD"/>
</dbReference>
<dbReference type="InterPro" id="IPR019787">
    <property type="entry name" value="Znf_PHD-finger"/>
</dbReference>
<evidence type="ECO:0000256" key="4">
    <source>
        <dbReference type="PROSITE-ProRule" id="PRU00146"/>
    </source>
</evidence>
<dbReference type="PROSITE" id="PS50016">
    <property type="entry name" value="ZF_PHD_2"/>
    <property type="match status" value="1"/>
</dbReference>
<keyword evidence="10" id="KW-1185">Reference proteome</keyword>
<dbReference type="Gene3D" id="3.30.40.10">
    <property type="entry name" value="Zinc/RING finger domain, C3HC4 (zinc finger)"/>
    <property type="match status" value="1"/>
</dbReference>
<feature type="region of interest" description="Disordered" evidence="6">
    <location>
        <begin position="1448"/>
        <end position="1468"/>
    </location>
</feature>
<dbReference type="SUPFAM" id="SSF56672">
    <property type="entry name" value="DNA/RNA polymerases"/>
    <property type="match status" value="1"/>
</dbReference>
<gene>
    <name evidence="9" type="ORF">BEMITA_LOCUS13010</name>
</gene>
<dbReference type="GO" id="GO:0003824">
    <property type="term" value="F:catalytic activity"/>
    <property type="evidence" value="ECO:0007669"/>
    <property type="project" value="InterPro"/>
</dbReference>
<evidence type="ECO:0000256" key="3">
    <source>
        <dbReference type="ARBA" id="ARBA00022833"/>
    </source>
</evidence>
<protein>
    <recommendedName>
        <fullName evidence="11">PHD-type domain-containing protein</fullName>
    </recommendedName>
</protein>
<evidence type="ECO:0000256" key="5">
    <source>
        <dbReference type="SAM" id="Coils"/>
    </source>
</evidence>
<dbReference type="InterPro" id="IPR000477">
    <property type="entry name" value="RT_dom"/>
</dbReference>
<dbReference type="Gene3D" id="3.60.10.10">
    <property type="entry name" value="Endonuclease/exonuclease/phosphatase"/>
    <property type="match status" value="1"/>
</dbReference>
<dbReference type="Proteomes" id="UP001152759">
    <property type="component" value="Chromosome 8"/>
</dbReference>
<dbReference type="Pfam" id="PF03372">
    <property type="entry name" value="Exo_endo_phos"/>
    <property type="match status" value="1"/>
</dbReference>
<evidence type="ECO:0000256" key="2">
    <source>
        <dbReference type="ARBA" id="ARBA00022771"/>
    </source>
</evidence>
<dbReference type="SUPFAM" id="SSF56219">
    <property type="entry name" value="DNase I-like"/>
    <property type="match status" value="1"/>
</dbReference>
<organism evidence="9 10">
    <name type="scientific">Bemisia tabaci</name>
    <name type="common">Sweetpotato whitefly</name>
    <name type="synonym">Aleurodes tabaci</name>
    <dbReference type="NCBI Taxonomy" id="7038"/>
    <lineage>
        <taxon>Eukaryota</taxon>
        <taxon>Metazoa</taxon>
        <taxon>Ecdysozoa</taxon>
        <taxon>Arthropoda</taxon>
        <taxon>Hexapoda</taxon>
        <taxon>Insecta</taxon>
        <taxon>Pterygota</taxon>
        <taxon>Neoptera</taxon>
        <taxon>Paraneoptera</taxon>
        <taxon>Hemiptera</taxon>
        <taxon>Sternorrhyncha</taxon>
        <taxon>Aleyrodoidea</taxon>
        <taxon>Aleyrodidae</taxon>
        <taxon>Aleyrodinae</taxon>
        <taxon>Bemisia</taxon>
    </lineage>
</organism>
<dbReference type="SUPFAM" id="SSF57903">
    <property type="entry name" value="FYVE/PHD zinc finger"/>
    <property type="match status" value="1"/>
</dbReference>
<dbReference type="InterPro" id="IPR043502">
    <property type="entry name" value="DNA/RNA_pol_sf"/>
</dbReference>
<name>A0A9P0AMH7_BEMTA</name>
<feature type="compositionally biased region" description="Polar residues" evidence="6">
    <location>
        <begin position="1451"/>
        <end position="1468"/>
    </location>
</feature>
<feature type="domain" description="Reverse transcriptase" evidence="8">
    <location>
        <begin position="1025"/>
        <end position="1274"/>
    </location>
</feature>
<feature type="domain" description="PHD-type" evidence="7">
    <location>
        <begin position="206"/>
        <end position="263"/>
    </location>
</feature>
<dbReference type="InterPro" id="IPR013083">
    <property type="entry name" value="Znf_RING/FYVE/PHD"/>
</dbReference>
<proteinExistence type="predicted"/>
<accession>A0A9P0AMH7</accession>
<evidence type="ECO:0008006" key="11">
    <source>
        <dbReference type="Google" id="ProtNLM"/>
    </source>
</evidence>
<dbReference type="CDD" id="cd01650">
    <property type="entry name" value="RT_nLTR_like"/>
    <property type="match status" value="1"/>
</dbReference>
<dbReference type="InterPro" id="IPR036691">
    <property type="entry name" value="Endo/exonu/phosph_ase_sf"/>
</dbReference>
<keyword evidence="1" id="KW-0479">Metal-binding</keyword>
<reference evidence="9" key="1">
    <citation type="submission" date="2021-12" db="EMBL/GenBank/DDBJ databases">
        <authorList>
            <person name="King R."/>
        </authorList>
    </citation>
    <scope>NUCLEOTIDE SEQUENCE</scope>
</reference>
<keyword evidence="2 4" id="KW-0863">Zinc-finger</keyword>
<keyword evidence="3" id="KW-0862">Zinc</keyword>
<dbReference type="EMBL" id="OU963869">
    <property type="protein sequence ID" value="CAH0394747.1"/>
    <property type="molecule type" value="Genomic_DNA"/>
</dbReference>
<evidence type="ECO:0000259" key="8">
    <source>
        <dbReference type="PROSITE" id="PS50878"/>
    </source>
</evidence>
<dbReference type="PROSITE" id="PS01359">
    <property type="entry name" value="ZF_PHD_1"/>
    <property type="match status" value="1"/>
</dbReference>
<evidence type="ECO:0000313" key="9">
    <source>
        <dbReference type="EMBL" id="CAH0394747.1"/>
    </source>
</evidence>
<feature type="coiled-coil region" evidence="5">
    <location>
        <begin position="278"/>
        <end position="322"/>
    </location>
</feature>
<keyword evidence="5" id="KW-0175">Coiled coil</keyword>